<name>A0A377ZDR5_KLEPO</name>
<dbReference type="AlphaFoldDB" id="A0A377ZDR5"/>
<protein>
    <submittedName>
        <fullName evidence="1">Phage terminase large subunit</fullName>
    </submittedName>
</protein>
<dbReference type="Gene3D" id="3.30.420.280">
    <property type="match status" value="1"/>
</dbReference>
<proteinExistence type="predicted"/>
<reference evidence="1 2" key="1">
    <citation type="submission" date="2018-06" db="EMBL/GenBank/DDBJ databases">
        <authorList>
            <consortium name="Pathogen Informatics"/>
            <person name="Doyle S."/>
        </authorList>
    </citation>
    <scope>NUCLEOTIDE SEQUENCE [LARGE SCALE GENOMIC DNA]</scope>
    <source>
        <strain evidence="1 2">NCTC10313</strain>
    </source>
</reference>
<sequence length="464" mass="53036">MAEIILPANNWTPRPHQRRAWAEIQGGKKRAALCWPRRYGKDDFSLHMTACKAFERVGNYAHCLPQANQVRKAIWKAVNPRTGRLRIDEAFPHELRRKTLDNEMMIEFINGSTWQAVGSDNYGALIGSGHVGIVFSEWALSNPSAWAFLRPILADNGGWAFFVSTPRGKNHFYKMFQGGLKDPDNWFCDHLSADITLHIPPETLAQELREMQAERGEEEGQALFNQEYMCDWNAAIPGAYYSSILVGLEKAGQIGNVPWDPQYEVYTSWDLGIGDATAIWFYQFIGKEVRVIDYYESSGVGLEHYVKILREKPYTYAERHFFPHDVRARELSTGASREETLGKLGIRCKVLPATSVDDGISEVRMMLRSCWFDKAKCEKGLEALGQYQKEWDDTRKMYKPTPLHNWTSHGADSFRYGAVGSKSLRSGNRHTTQQFAQSNYDPYNPPGHSQQFYADSDWDLYGDN</sequence>
<dbReference type="InterPro" id="IPR027417">
    <property type="entry name" value="P-loop_NTPase"/>
</dbReference>
<dbReference type="EMBL" id="UGLW01000003">
    <property type="protein sequence ID" value="STU67277.1"/>
    <property type="molecule type" value="Genomic_DNA"/>
</dbReference>
<accession>A0A377ZDR5</accession>
<evidence type="ECO:0000313" key="2">
    <source>
        <dbReference type="Proteomes" id="UP000254487"/>
    </source>
</evidence>
<organism evidence="1 2">
    <name type="scientific">Klebsiella pneumoniae subsp. ozaenae</name>
    <dbReference type="NCBI Taxonomy" id="574"/>
    <lineage>
        <taxon>Bacteria</taxon>
        <taxon>Pseudomonadati</taxon>
        <taxon>Pseudomonadota</taxon>
        <taxon>Gammaproteobacteria</taxon>
        <taxon>Enterobacterales</taxon>
        <taxon>Enterobacteriaceae</taxon>
        <taxon>Klebsiella/Raoultella group</taxon>
        <taxon>Klebsiella</taxon>
        <taxon>Klebsiella pneumoniae complex</taxon>
    </lineage>
</organism>
<dbReference type="Proteomes" id="UP000254487">
    <property type="component" value="Unassembled WGS sequence"/>
</dbReference>
<dbReference type="Gene3D" id="3.40.50.300">
    <property type="entry name" value="P-loop containing nucleotide triphosphate hydrolases"/>
    <property type="match status" value="1"/>
</dbReference>
<gene>
    <name evidence="1" type="ORF">NCTC10313_02731</name>
</gene>
<evidence type="ECO:0000313" key="1">
    <source>
        <dbReference type="EMBL" id="STU67277.1"/>
    </source>
</evidence>